<gene>
    <name evidence="2" type="ORF">Tco_1042493</name>
</gene>
<organism evidence="2 3">
    <name type="scientific">Tanacetum coccineum</name>
    <dbReference type="NCBI Taxonomy" id="301880"/>
    <lineage>
        <taxon>Eukaryota</taxon>
        <taxon>Viridiplantae</taxon>
        <taxon>Streptophyta</taxon>
        <taxon>Embryophyta</taxon>
        <taxon>Tracheophyta</taxon>
        <taxon>Spermatophyta</taxon>
        <taxon>Magnoliopsida</taxon>
        <taxon>eudicotyledons</taxon>
        <taxon>Gunneridae</taxon>
        <taxon>Pentapetalae</taxon>
        <taxon>asterids</taxon>
        <taxon>campanulids</taxon>
        <taxon>Asterales</taxon>
        <taxon>Asteraceae</taxon>
        <taxon>Asteroideae</taxon>
        <taxon>Anthemideae</taxon>
        <taxon>Anthemidinae</taxon>
        <taxon>Tanacetum</taxon>
    </lineage>
</organism>
<reference evidence="2" key="2">
    <citation type="submission" date="2022-01" db="EMBL/GenBank/DDBJ databases">
        <authorList>
            <person name="Yamashiro T."/>
            <person name="Shiraishi A."/>
            <person name="Satake H."/>
            <person name="Nakayama K."/>
        </authorList>
    </citation>
    <scope>NUCLEOTIDE SEQUENCE</scope>
</reference>
<evidence type="ECO:0000256" key="1">
    <source>
        <dbReference type="SAM" id="MobiDB-lite"/>
    </source>
</evidence>
<feature type="compositionally biased region" description="Polar residues" evidence="1">
    <location>
        <begin position="58"/>
        <end position="71"/>
    </location>
</feature>
<comment type="caution">
    <text evidence="2">The sequence shown here is derived from an EMBL/GenBank/DDBJ whole genome shotgun (WGS) entry which is preliminary data.</text>
</comment>
<feature type="region of interest" description="Disordered" evidence="1">
    <location>
        <begin position="1"/>
        <end position="71"/>
    </location>
</feature>
<sequence length="141" mass="15874">MDDDHINHYINPPLKAVSLDPPPSDNSQHELLKDEKTNDDDQHGLLKDEKTNDDDQRLQNSNPGWTRISSSHRFENKDPFGADARHLNASAVAFLTCLLGRFASINRSLIKESVTTLETIDVTLHTPVTCNSNHCAWLFLV</sequence>
<name>A0ABQ5GJV8_9ASTR</name>
<evidence type="ECO:0000313" key="2">
    <source>
        <dbReference type="EMBL" id="GJT75768.1"/>
    </source>
</evidence>
<reference evidence="2" key="1">
    <citation type="journal article" date="2022" name="Int. J. Mol. Sci.">
        <title>Draft Genome of Tanacetum Coccineum: Genomic Comparison of Closely Related Tanacetum-Family Plants.</title>
        <authorList>
            <person name="Yamashiro T."/>
            <person name="Shiraishi A."/>
            <person name="Nakayama K."/>
            <person name="Satake H."/>
        </authorList>
    </citation>
    <scope>NUCLEOTIDE SEQUENCE</scope>
</reference>
<keyword evidence="3" id="KW-1185">Reference proteome</keyword>
<dbReference type="EMBL" id="BQNB010018561">
    <property type="protein sequence ID" value="GJT75768.1"/>
    <property type="molecule type" value="Genomic_DNA"/>
</dbReference>
<protein>
    <submittedName>
        <fullName evidence="2">Uncharacterized protein</fullName>
    </submittedName>
</protein>
<evidence type="ECO:0000313" key="3">
    <source>
        <dbReference type="Proteomes" id="UP001151760"/>
    </source>
</evidence>
<accession>A0ABQ5GJV8</accession>
<feature type="compositionally biased region" description="Basic and acidic residues" evidence="1">
    <location>
        <begin position="27"/>
        <end position="57"/>
    </location>
</feature>
<dbReference type="Proteomes" id="UP001151760">
    <property type="component" value="Unassembled WGS sequence"/>
</dbReference>
<proteinExistence type="predicted"/>